<proteinExistence type="predicted"/>
<keyword evidence="2" id="KW-1185">Reference proteome</keyword>
<dbReference type="AlphaFoldDB" id="A0AAV2CG70"/>
<protein>
    <submittedName>
        <fullName evidence="1">Uncharacterized protein</fullName>
    </submittedName>
</protein>
<gene>
    <name evidence="1" type="ORF">LTRI10_LOCUS2520</name>
</gene>
<evidence type="ECO:0000313" key="2">
    <source>
        <dbReference type="Proteomes" id="UP001497516"/>
    </source>
</evidence>
<dbReference type="Proteomes" id="UP001497516">
    <property type="component" value="Chromosome 1"/>
</dbReference>
<evidence type="ECO:0000313" key="1">
    <source>
        <dbReference type="EMBL" id="CAL1354725.1"/>
    </source>
</evidence>
<organism evidence="1 2">
    <name type="scientific">Linum trigynum</name>
    <dbReference type="NCBI Taxonomy" id="586398"/>
    <lineage>
        <taxon>Eukaryota</taxon>
        <taxon>Viridiplantae</taxon>
        <taxon>Streptophyta</taxon>
        <taxon>Embryophyta</taxon>
        <taxon>Tracheophyta</taxon>
        <taxon>Spermatophyta</taxon>
        <taxon>Magnoliopsida</taxon>
        <taxon>eudicotyledons</taxon>
        <taxon>Gunneridae</taxon>
        <taxon>Pentapetalae</taxon>
        <taxon>rosids</taxon>
        <taxon>fabids</taxon>
        <taxon>Malpighiales</taxon>
        <taxon>Linaceae</taxon>
        <taxon>Linum</taxon>
    </lineage>
</organism>
<accession>A0AAV2CG70</accession>
<dbReference type="EMBL" id="OZ034813">
    <property type="protein sequence ID" value="CAL1354725.1"/>
    <property type="molecule type" value="Genomic_DNA"/>
</dbReference>
<name>A0AAV2CG70_9ROSI</name>
<reference evidence="1 2" key="1">
    <citation type="submission" date="2024-04" db="EMBL/GenBank/DDBJ databases">
        <authorList>
            <person name="Fracassetti M."/>
        </authorList>
    </citation>
    <scope>NUCLEOTIDE SEQUENCE [LARGE SCALE GENOMIC DNA]</scope>
</reference>
<sequence>MDSKREKLEGKSLLLEEIWLNCSVGDGGNWNWGNWSWNRVESWRYRRFGKQVCVQQPPPHIDGATTKSPKTLQLATFMSADMRRKEGLMVSFKLQSGSPAVCLDASAGGEEEAE</sequence>